<feature type="compositionally biased region" description="Acidic residues" evidence="1">
    <location>
        <begin position="18"/>
        <end position="46"/>
    </location>
</feature>
<evidence type="ECO:0000313" key="2">
    <source>
        <dbReference type="EMBL" id="KAJ5178760.1"/>
    </source>
</evidence>
<sequence>MAAVYKTVSKKRARQPVEEPENDMDVNMDELLNDPDDTTDSEEDVDEEDRIAAAKKQLASGFMPKTRVLILTSRGVTHR</sequence>
<dbReference type="Proteomes" id="UP001146351">
    <property type="component" value="Unassembled WGS sequence"/>
</dbReference>
<proteinExistence type="predicted"/>
<gene>
    <name evidence="2" type="ORF">N7492_001970</name>
</gene>
<feature type="region of interest" description="Disordered" evidence="1">
    <location>
        <begin position="1"/>
        <end position="46"/>
    </location>
</feature>
<evidence type="ECO:0000256" key="1">
    <source>
        <dbReference type="SAM" id="MobiDB-lite"/>
    </source>
</evidence>
<reference evidence="2" key="2">
    <citation type="journal article" date="2023" name="IMA Fungus">
        <title>Comparative genomic study of the Penicillium genus elucidates a diverse pangenome and 15 lateral gene transfer events.</title>
        <authorList>
            <person name="Petersen C."/>
            <person name="Sorensen T."/>
            <person name="Nielsen M.R."/>
            <person name="Sondergaard T.E."/>
            <person name="Sorensen J.L."/>
            <person name="Fitzpatrick D.A."/>
            <person name="Frisvad J.C."/>
            <person name="Nielsen K.L."/>
        </authorList>
    </citation>
    <scope>NUCLEOTIDE SEQUENCE</scope>
    <source>
        <strain evidence="2">IBT 21917</strain>
    </source>
</reference>
<dbReference type="AlphaFoldDB" id="A0A9W9IHQ3"/>
<evidence type="ECO:0000313" key="3">
    <source>
        <dbReference type="Proteomes" id="UP001146351"/>
    </source>
</evidence>
<keyword evidence="3" id="KW-1185">Reference proteome</keyword>
<dbReference type="EMBL" id="JAPQKO010000002">
    <property type="protein sequence ID" value="KAJ5178760.1"/>
    <property type="molecule type" value="Genomic_DNA"/>
</dbReference>
<protein>
    <submittedName>
        <fullName evidence="2">Ribosome biogenesis protein BRX1</fullName>
    </submittedName>
</protein>
<organism evidence="2 3">
    <name type="scientific">Penicillium capsulatum</name>
    <dbReference type="NCBI Taxonomy" id="69766"/>
    <lineage>
        <taxon>Eukaryota</taxon>
        <taxon>Fungi</taxon>
        <taxon>Dikarya</taxon>
        <taxon>Ascomycota</taxon>
        <taxon>Pezizomycotina</taxon>
        <taxon>Eurotiomycetes</taxon>
        <taxon>Eurotiomycetidae</taxon>
        <taxon>Eurotiales</taxon>
        <taxon>Aspergillaceae</taxon>
        <taxon>Penicillium</taxon>
    </lineage>
</organism>
<accession>A0A9W9IHQ3</accession>
<comment type="caution">
    <text evidence="2">The sequence shown here is derived from an EMBL/GenBank/DDBJ whole genome shotgun (WGS) entry which is preliminary data.</text>
</comment>
<reference evidence="2" key="1">
    <citation type="submission" date="2022-11" db="EMBL/GenBank/DDBJ databases">
        <authorList>
            <person name="Petersen C."/>
        </authorList>
    </citation>
    <scope>NUCLEOTIDE SEQUENCE</scope>
    <source>
        <strain evidence="2">IBT 21917</strain>
    </source>
</reference>
<dbReference type="OrthoDB" id="4357492at2759"/>
<name>A0A9W9IHQ3_9EURO</name>